<sequence>MEPRDEEITVPEERDQSDATINYIAATSSIPYETAAKVSMTMMLDHTLGEYRPQGKVPCTLCQDDDTVDAERKEKLMTVGHLNEHLASDFHTGYKKWQRQAMIAREGNFFRCPYCTEVHPQHDSYSFKSLKDLLRHVRRSNSNKIANGSGWDTPALAAKHDKLKADAGWYDDDWTTNTSTEVKR</sequence>
<dbReference type="Proteomes" id="UP000711996">
    <property type="component" value="Unassembled WGS sequence"/>
</dbReference>
<organism evidence="1 2">
    <name type="scientific">Colletotrichum siamense</name>
    <name type="common">Anthracnose fungus</name>
    <dbReference type="NCBI Taxonomy" id="690259"/>
    <lineage>
        <taxon>Eukaryota</taxon>
        <taxon>Fungi</taxon>
        <taxon>Dikarya</taxon>
        <taxon>Ascomycota</taxon>
        <taxon>Pezizomycotina</taxon>
        <taxon>Sordariomycetes</taxon>
        <taxon>Hypocreomycetidae</taxon>
        <taxon>Glomerellales</taxon>
        <taxon>Glomerellaceae</taxon>
        <taxon>Colletotrichum</taxon>
        <taxon>Colletotrichum gloeosporioides species complex</taxon>
    </lineage>
</organism>
<dbReference type="OrthoDB" id="4851141at2759"/>
<keyword evidence="2" id="KW-1185">Reference proteome</keyword>
<name>A0A9P5F2G5_COLSI</name>
<accession>A0A9P5F2G5</accession>
<evidence type="ECO:0000313" key="1">
    <source>
        <dbReference type="EMBL" id="KAF4864200.1"/>
    </source>
</evidence>
<gene>
    <name evidence="1" type="ORF">CGCSCA2_v002442</name>
</gene>
<dbReference type="EMBL" id="QPMT01000005">
    <property type="protein sequence ID" value="KAF4864200.1"/>
    <property type="molecule type" value="Genomic_DNA"/>
</dbReference>
<protein>
    <submittedName>
        <fullName evidence="1">Uncharacterized protein</fullName>
    </submittedName>
</protein>
<evidence type="ECO:0000313" key="2">
    <source>
        <dbReference type="Proteomes" id="UP000711996"/>
    </source>
</evidence>
<dbReference type="AlphaFoldDB" id="A0A9P5F2G5"/>
<proteinExistence type="predicted"/>
<reference evidence="1" key="1">
    <citation type="submission" date="2019-06" db="EMBL/GenBank/DDBJ databases">
        <authorList>
            <person name="Gan P."/>
            <person name="Shirasu K."/>
        </authorList>
    </citation>
    <scope>NUCLEOTIDE SEQUENCE [LARGE SCALE GENOMIC DNA]</scope>
    <source>
        <strain evidence="1">CAD2</strain>
    </source>
</reference>
<comment type="caution">
    <text evidence="1">The sequence shown here is derived from an EMBL/GenBank/DDBJ whole genome shotgun (WGS) entry which is preliminary data.</text>
</comment>